<reference evidence="1 2" key="1">
    <citation type="submission" date="2017-09" db="EMBL/GenBank/DDBJ databases">
        <title>Comparative genomics of rhizobia isolated from Phaseolus vulgaris in China.</title>
        <authorList>
            <person name="Tong W."/>
        </authorList>
    </citation>
    <scope>NUCLEOTIDE SEQUENCE [LARGE SCALE GENOMIC DNA]</scope>
    <source>
        <strain evidence="1 2">PCH1</strain>
    </source>
</reference>
<evidence type="ECO:0000313" key="2">
    <source>
        <dbReference type="Proteomes" id="UP000220353"/>
    </source>
</evidence>
<dbReference type="Proteomes" id="UP000220353">
    <property type="component" value="Unassembled WGS sequence"/>
</dbReference>
<evidence type="ECO:0000313" key="1">
    <source>
        <dbReference type="EMBL" id="PDT47307.1"/>
    </source>
</evidence>
<gene>
    <name evidence="1" type="ORF">CO661_14085</name>
</gene>
<comment type="caution">
    <text evidence="1">The sequence shown here is derived from an EMBL/GenBank/DDBJ whole genome shotgun (WGS) entry which is preliminary data.</text>
</comment>
<name>A0A2A6LY97_RHIFR</name>
<dbReference type="RefSeq" id="WP_097586914.1">
    <property type="nucleotide sequence ID" value="NZ_NWTC01000009.1"/>
</dbReference>
<sequence length="114" mass="13612">MNEFNLSKYEGIAMGWNFDISEAPRGRMITVTEADRNGVLKERQEFRHDHVILASKCGKVTRSYWIPDENRWCMFSKHEEPKAWQRWPEWPENAIAKLHEETPSEFERLCEVTK</sequence>
<accession>A0A2A6LY97</accession>
<protein>
    <submittedName>
        <fullName evidence="1">Uncharacterized protein</fullName>
    </submittedName>
</protein>
<dbReference type="EMBL" id="NWTC01000009">
    <property type="protein sequence ID" value="PDT47307.1"/>
    <property type="molecule type" value="Genomic_DNA"/>
</dbReference>
<proteinExistence type="predicted"/>
<dbReference type="AlphaFoldDB" id="A0A2A6LY97"/>
<organism evidence="1 2">
    <name type="scientific">Rhizobium fredii</name>
    <name type="common">Sinorhizobium fredii</name>
    <dbReference type="NCBI Taxonomy" id="380"/>
    <lineage>
        <taxon>Bacteria</taxon>
        <taxon>Pseudomonadati</taxon>
        <taxon>Pseudomonadota</taxon>
        <taxon>Alphaproteobacteria</taxon>
        <taxon>Hyphomicrobiales</taxon>
        <taxon>Rhizobiaceae</taxon>
        <taxon>Sinorhizobium/Ensifer group</taxon>
        <taxon>Sinorhizobium</taxon>
    </lineage>
</organism>